<dbReference type="Gene3D" id="1.10.1220.10">
    <property type="entry name" value="Met repressor-like"/>
    <property type="match status" value="1"/>
</dbReference>
<reference evidence="2" key="1">
    <citation type="journal article" date="2019" name="Int. J. Syst. Evol. Microbiol.">
        <title>The Global Catalogue of Microorganisms (GCM) 10K type strain sequencing project: providing services to taxonomists for standard genome sequencing and annotation.</title>
        <authorList>
            <consortium name="The Broad Institute Genomics Platform"/>
            <consortium name="The Broad Institute Genome Sequencing Center for Infectious Disease"/>
            <person name="Wu L."/>
            <person name="Ma J."/>
        </authorList>
    </citation>
    <scope>NUCLEOTIDE SEQUENCE [LARGE SCALE GENOMIC DNA]</scope>
    <source>
        <strain evidence="2">VKM B-3159</strain>
    </source>
</reference>
<protein>
    <recommendedName>
        <fullName evidence="3">CopG family transcriptional regulator</fullName>
    </recommendedName>
</protein>
<sequence length="82" mass="9029">MTTTTIRLPEALKARVSEAAKRAGTTAHGFILEAIAEKTALDEKRADFKAEAEQRYAKMIASGESVAWDDMKNYLKANIANQ</sequence>
<dbReference type="EMBL" id="JAVCAP010000002">
    <property type="protein sequence ID" value="MDP8566708.1"/>
    <property type="molecule type" value="Genomic_DNA"/>
</dbReference>
<dbReference type="InterPro" id="IPR010985">
    <property type="entry name" value="Ribbon_hlx_hlx"/>
</dbReference>
<name>A0ABT9JQ93_9PROT</name>
<evidence type="ECO:0008006" key="3">
    <source>
        <dbReference type="Google" id="ProtNLM"/>
    </source>
</evidence>
<accession>A0ABT9JQ93</accession>
<comment type="caution">
    <text evidence="1">The sequence shown here is derived from an EMBL/GenBank/DDBJ whole genome shotgun (WGS) entry which is preliminary data.</text>
</comment>
<evidence type="ECO:0000313" key="2">
    <source>
        <dbReference type="Proteomes" id="UP001225906"/>
    </source>
</evidence>
<evidence type="ECO:0000313" key="1">
    <source>
        <dbReference type="EMBL" id="MDP8566708.1"/>
    </source>
</evidence>
<keyword evidence="2" id="KW-1185">Reference proteome</keyword>
<dbReference type="InterPro" id="IPR013321">
    <property type="entry name" value="Arc_rbn_hlx_hlx"/>
</dbReference>
<gene>
    <name evidence="1" type="ORF">Q9291_02485</name>
</gene>
<organism evidence="1 2">
    <name type="scientific">Methylophilus aquaticus</name>
    <dbReference type="NCBI Taxonomy" id="1971610"/>
    <lineage>
        <taxon>Bacteria</taxon>
        <taxon>Pseudomonadati</taxon>
        <taxon>Pseudomonadota</taxon>
        <taxon>Betaproteobacteria</taxon>
        <taxon>Nitrosomonadales</taxon>
        <taxon>Methylophilaceae</taxon>
        <taxon>Methylophilus</taxon>
    </lineage>
</organism>
<proteinExistence type="predicted"/>
<dbReference type="Proteomes" id="UP001225906">
    <property type="component" value="Unassembled WGS sequence"/>
</dbReference>
<dbReference type="SUPFAM" id="SSF47598">
    <property type="entry name" value="Ribbon-helix-helix"/>
    <property type="match status" value="1"/>
</dbReference>
<dbReference type="RefSeq" id="WP_306388411.1">
    <property type="nucleotide sequence ID" value="NZ_JAVCAP010000002.1"/>
</dbReference>